<protein>
    <recommendedName>
        <fullName evidence="4">dTTP/UTP pyrophosphatase</fullName>
        <shortName evidence="4">dTTPase/UTPase</shortName>
        <ecNumber evidence="4">3.6.1.9</ecNumber>
    </recommendedName>
    <alternativeName>
        <fullName evidence="4">Nucleoside triphosphate pyrophosphatase</fullName>
    </alternativeName>
    <alternativeName>
        <fullName evidence="4">Nucleotide pyrophosphatase</fullName>
        <shortName evidence="4">Nucleotide PPase</shortName>
    </alternativeName>
</protein>
<feature type="site" description="Important for substrate specificity" evidence="4">
    <location>
        <position position="14"/>
    </location>
</feature>
<accession>A0A517PTQ7</accession>
<dbReference type="GO" id="GO:0005737">
    <property type="term" value="C:cytoplasm"/>
    <property type="evidence" value="ECO:0007669"/>
    <property type="project" value="UniProtKB-SubCell"/>
</dbReference>
<dbReference type="AlphaFoldDB" id="A0A517PTQ7"/>
<comment type="function">
    <text evidence="4">Nucleoside triphosphate pyrophosphatase that hydrolyzes dTTP and UTP. May have a dual role in cell division arrest and in preventing the incorporation of modified nucleotides into cellular nucleic acids.</text>
</comment>
<name>A0A517PTQ7_9PLAN</name>
<keyword evidence="3 4" id="KW-0546">Nucleotide metabolism</keyword>
<keyword evidence="4" id="KW-0963">Cytoplasm</keyword>
<comment type="caution">
    <text evidence="4">Lacks conserved residue(s) required for the propagation of feature annotation.</text>
</comment>
<organism evidence="5 6">
    <name type="scientific">Gimesia chilikensis</name>
    <dbReference type="NCBI Taxonomy" id="2605989"/>
    <lineage>
        <taxon>Bacteria</taxon>
        <taxon>Pseudomonadati</taxon>
        <taxon>Planctomycetota</taxon>
        <taxon>Planctomycetia</taxon>
        <taxon>Planctomycetales</taxon>
        <taxon>Planctomycetaceae</taxon>
        <taxon>Gimesia</taxon>
    </lineage>
</organism>
<sequence>MQFQKWILGSRSPRRRELLMQLVPESAIEVVPPLNPEEAGFEGLHDLSSIKEQLAEICLAKNEDVFAQSCNGDLRQVLLLTSDTIVVVERQPGHFVVLGQPPTGSGWELAVRDWFENDFAGKTHRVITGLCLRSSTGIQTGFCETLVTFHERSHVLKYLDWYLSTGESLGKAGGYAVQGAGSIFVKRIEGSLTNVVGLPLENLLPLVS</sequence>
<dbReference type="InterPro" id="IPR003697">
    <property type="entry name" value="Maf-like"/>
</dbReference>
<dbReference type="PIRSF" id="PIRSF006305">
    <property type="entry name" value="Maf"/>
    <property type="match status" value="1"/>
</dbReference>
<gene>
    <name evidence="5" type="primary">yhdE</name>
    <name evidence="5" type="ORF">HG66A1_45740</name>
</gene>
<dbReference type="HAMAP" id="MF_00528">
    <property type="entry name" value="Maf"/>
    <property type="match status" value="1"/>
</dbReference>
<comment type="catalytic activity">
    <reaction evidence="4">
        <text>dTTP + H2O = dTMP + diphosphate + H(+)</text>
        <dbReference type="Rhea" id="RHEA:28534"/>
        <dbReference type="ChEBI" id="CHEBI:15377"/>
        <dbReference type="ChEBI" id="CHEBI:15378"/>
        <dbReference type="ChEBI" id="CHEBI:33019"/>
        <dbReference type="ChEBI" id="CHEBI:37568"/>
        <dbReference type="ChEBI" id="CHEBI:63528"/>
        <dbReference type="EC" id="3.6.1.9"/>
    </reaction>
</comment>
<evidence type="ECO:0000256" key="2">
    <source>
        <dbReference type="ARBA" id="ARBA00022801"/>
    </source>
</evidence>
<comment type="catalytic activity">
    <reaction evidence="4">
        <text>UTP + H2O = UMP + diphosphate + H(+)</text>
        <dbReference type="Rhea" id="RHEA:29395"/>
        <dbReference type="ChEBI" id="CHEBI:15377"/>
        <dbReference type="ChEBI" id="CHEBI:15378"/>
        <dbReference type="ChEBI" id="CHEBI:33019"/>
        <dbReference type="ChEBI" id="CHEBI:46398"/>
        <dbReference type="ChEBI" id="CHEBI:57865"/>
        <dbReference type="EC" id="3.6.1.9"/>
    </reaction>
</comment>
<reference evidence="5 6" key="1">
    <citation type="submission" date="2019-02" db="EMBL/GenBank/DDBJ databases">
        <title>Deep-cultivation of Planctomycetes and their phenomic and genomic characterization uncovers novel biology.</title>
        <authorList>
            <person name="Wiegand S."/>
            <person name="Jogler M."/>
            <person name="Boedeker C."/>
            <person name="Pinto D."/>
            <person name="Vollmers J."/>
            <person name="Rivas-Marin E."/>
            <person name="Kohn T."/>
            <person name="Peeters S.H."/>
            <person name="Heuer A."/>
            <person name="Rast P."/>
            <person name="Oberbeckmann S."/>
            <person name="Bunk B."/>
            <person name="Jeske O."/>
            <person name="Meyerdierks A."/>
            <person name="Storesund J.E."/>
            <person name="Kallscheuer N."/>
            <person name="Luecker S."/>
            <person name="Lage O.M."/>
            <person name="Pohl T."/>
            <person name="Merkel B.J."/>
            <person name="Hornburger P."/>
            <person name="Mueller R.-W."/>
            <person name="Bruemmer F."/>
            <person name="Labrenz M."/>
            <person name="Spormann A.M."/>
            <person name="Op den Camp H."/>
            <person name="Overmann J."/>
            <person name="Amann R."/>
            <person name="Jetten M.S.M."/>
            <person name="Mascher T."/>
            <person name="Medema M.H."/>
            <person name="Devos D.P."/>
            <person name="Kaster A.-K."/>
            <person name="Ovreas L."/>
            <person name="Rohde M."/>
            <person name="Galperin M.Y."/>
            <person name="Jogler C."/>
        </authorList>
    </citation>
    <scope>NUCLEOTIDE SEQUENCE [LARGE SCALE GENOMIC DNA]</scope>
    <source>
        <strain evidence="5 6">HG66A1</strain>
    </source>
</reference>
<comment type="cofactor">
    <cofactor evidence="1 4">
        <name>a divalent metal cation</name>
        <dbReference type="ChEBI" id="CHEBI:60240"/>
    </cofactor>
</comment>
<dbReference type="PANTHER" id="PTHR43213:SF5">
    <property type="entry name" value="BIFUNCTIONAL DTTP_UTP PYROPHOSPHATASE_METHYLTRANSFERASE PROTEIN-RELATED"/>
    <property type="match status" value="1"/>
</dbReference>
<dbReference type="Proteomes" id="UP000320421">
    <property type="component" value="Chromosome"/>
</dbReference>
<dbReference type="EMBL" id="CP036266">
    <property type="protein sequence ID" value="QDT22764.1"/>
    <property type="molecule type" value="Genomic_DNA"/>
</dbReference>
<dbReference type="Pfam" id="PF02545">
    <property type="entry name" value="Maf"/>
    <property type="match status" value="1"/>
</dbReference>
<dbReference type="InterPro" id="IPR029001">
    <property type="entry name" value="ITPase-like_fam"/>
</dbReference>
<dbReference type="SUPFAM" id="SSF52972">
    <property type="entry name" value="ITPase-like"/>
    <property type="match status" value="1"/>
</dbReference>
<comment type="subcellular location">
    <subcellularLocation>
        <location evidence="4">Cytoplasm</location>
    </subcellularLocation>
</comment>
<feature type="site" description="Important for substrate specificity" evidence="4">
    <location>
        <position position="178"/>
    </location>
</feature>
<dbReference type="GO" id="GO:0036218">
    <property type="term" value="F:dTTP diphosphatase activity"/>
    <property type="evidence" value="ECO:0007669"/>
    <property type="project" value="RHEA"/>
</dbReference>
<dbReference type="Gene3D" id="3.90.950.10">
    <property type="match status" value="1"/>
</dbReference>
<evidence type="ECO:0000256" key="4">
    <source>
        <dbReference type="HAMAP-Rule" id="MF_00528"/>
    </source>
</evidence>
<keyword evidence="2 4" id="KW-0378">Hydrolase</keyword>
<evidence type="ECO:0000313" key="5">
    <source>
        <dbReference type="EMBL" id="QDT22764.1"/>
    </source>
</evidence>
<dbReference type="OrthoDB" id="9807767at2"/>
<feature type="active site" description="Proton acceptor" evidence="4">
    <location>
        <position position="83"/>
    </location>
</feature>
<evidence type="ECO:0000256" key="3">
    <source>
        <dbReference type="ARBA" id="ARBA00023080"/>
    </source>
</evidence>
<dbReference type="EC" id="3.6.1.9" evidence="4"/>
<dbReference type="GO" id="GO:0036221">
    <property type="term" value="F:UTP diphosphatase activity"/>
    <property type="evidence" value="ECO:0007669"/>
    <property type="project" value="RHEA"/>
</dbReference>
<evidence type="ECO:0000313" key="6">
    <source>
        <dbReference type="Proteomes" id="UP000320421"/>
    </source>
</evidence>
<feature type="site" description="Important for substrate specificity" evidence="4">
    <location>
        <position position="84"/>
    </location>
</feature>
<evidence type="ECO:0000256" key="1">
    <source>
        <dbReference type="ARBA" id="ARBA00001968"/>
    </source>
</evidence>
<proteinExistence type="inferred from homology"/>
<dbReference type="PANTHER" id="PTHR43213">
    <property type="entry name" value="BIFUNCTIONAL DTTP/UTP PYROPHOSPHATASE/METHYLTRANSFERASE PROTEIN-RELATED"/>
    <property type="match status" value="1"/>
</dbReference>
<keyword evidence="6" id="KW-1185">Reference proteome</keyword>
<comment type="similarity">
    <text evidence="4">Belongs to the Maf family. YhdE subfamily.</text>
</comment>
<dbReference type="GO" id="GO:0009117">
    <property type="term" value="P:nucleotide metabolic process"/>
    <property type="evidence" value="ECO:0007669"/>
    <property type="project" value="UniProtKB-KW"/>
</dbReference>